<accession>A0A0M4ML71</accession>
<organism evidence="1 2">
    <name type="scientific">Lawsonella clevelandensis</name>
    <dbReference type="NCBI Taxonomy" id="1528099"/>
    <lineage>
        <taxon>Bacteria</taxon>
        <taxon>Bacillati</taxon>
        <taxon>Actinomycetota</taxon>
        <taxon>Actinomycetes</taxon>
        <taxon>Mycobacteriales</taxon>
        <taxon>Lawsonellaceae</taxon>
        <taxon>Lawsonella</taxon>
    </lineage>
</organism>
<name>A0A0M4ML71_9ACTN</name>
<evidence type="ECO:0000313" key="2">
    <source>
        <dbReference type="Proteomes" id="UP000068137"/>
    </source>
</evidence>
<dbReference type="Proteomes" id="UP000068137">
    <property type="component" value="Chromosome"/>
</dbReference>
<reference evidence="1 2" key="1">
    <citation type="journal article" date="2015" name="Genome Announc.">
        <title>Complete Genome Sequences for Two Strains of a Novel Fastidious, Partially Acid-Fast, Gram-Positive Corynebacterineae Bacterium, Derived from Human Clinical Samples.</title>
        <authorList>
            <person name="Nicholson A.C."/>
            <person name="Bell M."/>
            <person name="Humrighouse B.W."/>
            <person name="McQuiston J.R."/>
        </authorList>
    </citation>
    <scope>NUCLEOTIDE SEQUENCE [LARGE SCALE GENOMIC DNA]</scope>
    <source>
        <strain evidence="1 2">X1698</strain>
    </source>
</reference>
<evidence type="ECO:0000313" key="1">
    <source>
        <dbReference type="EMBL" id="ALE18978.1"/>
    </source>
</evidence>
<protein>
    <submittedName>
        <fullName evidence="1">Uncharacterized protein</fullName>
    </submittedName>
</protein>
<dbReference type="KEGG" id="cbq:AL705_04240"/>
<dbReference type="AlphaFoldDB" id="A0A0M4ML71"/>
<dbReference type="EMBL" id="CP012390">
    <property type="protein sequence ID" value="ALE18978.1"/>
    <property type="molecule type" value="Genomic_DNA"/>
</dbReference>
<proteinExistence type="predicted"/>
<gene>
    <name evidence="1" type="ORF">AL705_04240</name>
</gene>
<sequence>MSPGVREWVLLYRTSYARGCKSAFKQLNWSMWAALHNFVIELRKKVFLKVVLVTVLILLVEKHQF</sequence>